<dbReference type="Pfam" id="PF00749">
    <property type="entry name" value="tRNA-synt_1c"/>
    <property type="match status" value="1"/>
</dbReference>
<protein>
    <recommendedName>
        <fullName evidence="7">Glutamate--tRNA ligase</fullName>
        <ecNumber evidence="7">6.1.1.17</ecNumber>
    </recommendedName>
    <alternativeName>
        <fullName evidence="7">Glutamyl-tRNA synthetase</fullName>
        <shortName evidence="7">GluRS</shortName>
    </alternativeName>
</protein>
<dbReference type="Proteomes" id="UP000179183">
    <property type="component" value="Unassembled WGS sequence"/>
</dbReference>
<name>A0A1G2HYF8_9BACT</name>
<dbReference type="CDD" id="cd00808">
    <property type="entry name" value="GluRS_core"/>
    <property type="match status" value="1"/>
</dbReference>
<dbReference type="GO" id="GO:0005524">
    <property type="term" value="F:ATP binding"/>
    <property type="evidence" value="ECO:0007669"/>
    <property type="project" value="UniProtKB-UniRule"/>
</dbReference>
<evidence type="ECO:0000256" key="7">
    <source>
        <dbReference type="HAMAP-Rule" id="MF_00022"/>
    </source>
</evidence>
<dbReference type="InterPro" id="IPR000924">
    <property type="entry name" value="Glu/Gln-tRNA-synth"/>
</dbReference>
<evidence type="ECO:0000313" key="10">
    <source>
        <dbReference type="EMBL" id="OGZ67582.1"/>
    </source>
</evidence>
<dbReference type="AlphaFoldDB" id="A0A1G2HYF8"/>
<dbReference type="InterPro" id="IPR014729">
    <property type="entry name" value="Rossmann-like_a/b/a_fold"/>
</dbReference>
<dbReference type="SUPFAM" id="SSF52374">
    <property type="entry name" value="Nucleotidylyl transferase"/>
    <property type="match status" value="1"/>
</dbReference>
<feature type="short sequence motif" description="'HIGH' region" evidence="7">
    <location>
        <begin position="17"/>
        <end position="27"/>
    </location>
</feature>
<dbReference type="InterPro" id="IPR020751">
    <property type="entry name" value="aa-tRNA-synth_I_codon-bd_sub2"/>
</dbReference>
<dbReference type="InterPro" id="IPR008925">
    <property type="entry name" value="aa_tRNA-synth_I_cd-bd_sf"/>
</dbReference>
<dbReference type="GO" id="GO:0004818">
    <property type="term" value="F:glutamate-tRNA ligase activity"/>
    <property type="evidence" value="ECO:0007669"/>
    <property type="project" value="UniProtKB-UniRule"/>
</dbReference>
<sequence length="496" mass="57509">MKKKTILVKDIRVRFAPSPTGPLHIGGARTALFNYIFAKQNKGSFILRIEDTDKERSDQKWTQEIIDEFNWLGIQWQEGPDIGGSFGPYKQSQRIDIYKQYLEKLLSEKKAYYCFCLPEDLEAKRQDQISRGLAPKYDGTCKNLSEKIILEKIKNNDRFVIRFKIENKTVRVSDLIRGEVEFDTSLLGDIVIAKNLENPLFHFTVVVDDFLMQISHVIRGEEHLSNTPRQMLLQDAMGFLHPTYAHIPLFLNKDKSKMSKRQGDVALKDYHNQGYLPEALINFMVLMGWNPGTEKELFSLSELIKEFSIERVQKAGAVFNIQRLDFINSVYIKNKPIRKLTELCMPYLEGFDTKQFSQKQLENIIELHKPRLKKLSDIAELTDYFFKEKLEYDKNLLKWAKMGDNEIKNALVAAQKTLLLAKKWDKENLEKILVREAELFNLEKNYPLQNKGYLLWPLRVALSGKSASAGPFEIAEILGKEKSLQRISEAILLCDK</sequence>
<dbReference type="GO" id="GO:0000049">
    <property type="term" value="F:tRNA binding"/>
    <property type="evidence" value="ECO:0007669"/>
    <property type="project" value="InterPro"/>
</dbReference>
<comment type="catalytic activity">
    <reaction evidence="7">
        <text>tRNA(Glu) + L-glutamate + ATP = L-glutamyl-tRNA(Glu) + AMP + diphosphate</text>
        <dbReference type="Rhea" id="RHEA:23540"/>
        <dbReference type="Rhea" id="RHEA-COMP:9663"/>
        <dbReference type="Rhea" id="RHEA-COMP:9680"/>
        <dbReference type="ChEBI" id="CHEBI:29985"/>
        <dbReference type="ChEBI" id="CHEBI:30616"/>
        <dbReference type="ChEBI" id="CHEBI:33019"/>
        <dbReference type="ChEBI" id="CHEBI:78442"/>
        <dbReference type="ChEBI" id="CHEBI:78520"/>
        <dbReference type="ChEBI" id="CHEBI:456215"/>
        <dbReference type="EC" id="6.1.1.17"/>
    </reaction>
</comment>
<dbReference type="Gene3D" id="3.40.50.620">
    <property type="entry name" value="HUPs"/>
    <property type="match status" value="1"/>
</dbReference>
<dbReference type="InterPro" id="IPR020058">
    <property type="entry name" value="Glu/Gln-tRNA-synth_Ib_cat-dom"/>
</dbReference>
<keyword evidence="6 7" id="KW-0030">Aminoacyl-tRNA synthetase</keyword>
<dbReference type="InterPro" id="IPR001412">
    <property type="entry name" value="aa-tRNA-synth_I_CS"/>
</dbReference>
<dbReference type="FunFam" id="3.40.50.620:FF:000045">
    <property type="entry name" value="Glutamate--tRNA ligase, mitochondrial"/>
    <property type="match status" value="1"/>
</dbReference>
<comment type="subunit">
    <text evidence="7">Monomer.</text>
</comment>
<dbReference type="SUPFAM" id="SSF48163">
    <property type="entry name" value="An anticodon-binding domain of class I aminoacyl-tRNA synthetases"/>
    <property type="match status" value="1"/>
</dbReference>
<feature type="domain" description="Aminoacyl-tRNA synthetase class I anticodon-binding" evidence="9">
    <location>
        <begin position="339"/>
        <end position="491"/>
    </location>
</feature>
<reference evidence="10 11" key="1">
    <citation type="journal article" date="2016" name="Nat. Commun.">
        <title>Thousands of microbial genomes shed light on interconnected biogeochemical processes in an aquifer system.</title>
        <authorList>
            <person name="Anantharaman K."/>
            <person name="Brown C.T."/>
            <person name="Hug L.A."/>
            <person name="Sharon I."/>
            <person name="Castelle C.J."/>
            <person name="Probst A.J."/>
            <person name="Thomas B.C."/>
            <person name="Singh A."/>
            <person name="Wilkins M.J."/>
            <person name="Karaoz U."/>
            <person name="Brodie E.L."/>
            <person name="Williams K.H."/>
            <person name="Hubbard S.S."/>
            <person name="Banfield J.F."/>
        </authorList>
    </citation>
    <scope>NUCLEOTIDE SEQUENCE [LARGE SCALE GENOMIC DNA]</scope>
</reference>
<dbReference type="PROSITE" id="PS00178">
    <property type="entry name" value="AA_TRNA_LIGASE_I"/>
    <property type="match status" value="1"/>
</dbReference>
<comment type="caution">
    <text evidence="10">The sequence shown here is derived from an EMBL/GenBank/DDBJ whole genome shotgun (WGS) entry which is preliminary data.</text>
</comment>
<dbReference type="EMBL" id="MHOQ01000002">
    <property type="protein sequence ID" value="OGZ67582.1"/>
    <property type="molecule type" value="Genomic_DNA"/>
</dbReference>
<evidence type="ECO:0000256" key="4">
    <source>
        <dbReference type="ARBA" id="ARBA00022840"/>
    </source>
</evidence>
<feature type="binding site" evidence="7">
    <location>
        <position position="260"/>
    </location>
    <ligand>
        <name>ATP</name>
        <dbReference type="ChEBI" id="CHEBI:30616"/>
    </ligand>
</feature>
<keyword evidence="5 7" id="KW-0648">Protein biosynthesis</keyword>
<comment type="caution">
    <text evidence="7">Lacks conserved residue(s) required for the propagation of feature annotation.</text>
</comment>
<dbReference type="Pfam" id="PF19269">
    <property type="entry name" value="Anticodon_2"/>
    <property type="match status" value="1"/>
</dbReference>
<evidence type="ECO:0000256" key="2">
    <source>
        <dbReference type="ARBA" id="ARBA00022598"/>
    </source>
</evidence>
<evidence type="ECO:0000256" key="1">
    <source>
        <dbReference type="ARBA" id="ARBA00007894"/>
    </source>
</evidence>
<dbReference type="GO" id="GO:0005829">
    <property type="term" value="C:cytosol"/>
    <property type="evidence" value="ECO:0007669"/>
    <property type="project" value="TreeGrafter"/>
</dbReference>
<accession>A0A1G2HYF8</accession>
<dbReference type="EC" id="6.1.1.17" evidence="7"/>
<keyword evidence="3 7" id="KW-0547">Nucleotide-binding</keyword>
<keyword evidence="2 7" id="KW-0436">Ligase</keyword>
<comment type="similarity">
    <text evidence="1 7">Belongs to the class-I aminoacyl-tRNA synthetase family. Glutamate--tRNA ligase type 1 subfamily.</text>
</comment>
<comment type="subcellular location">
    <subcellularLocation>
        <location evidence="7">Cytoplasm</location>
    </subcellularLocation>
</comment>
<evidence type="ECO:0000313" key="11">
    <source>
        <dbReference type="Proteomes" id="UP000179183"/>
    </source>
</evidence>
<dbReference type="GO" id="GO:0008270">
    <property type="term" value="F:zinc ion binding"/>
    <property type="evidence" value="ECO:0007669"/>
    <property type="project" value="InterPro"/>
</dbReference>
<keyword evidence="4 7" id="KW-0067">ATP-binding</keyword>
<dbReference type="GO" id="GO:0006424">
    <property type="term" value="P:glutamyl-tRNA aminoacylation"/>
    <property type="evidence" value="ECO:0007669"/>
    <property type="project" value="UniProtKB-UniRule"/>
</dbReference>
<dbReference type="Gene3D" id="1.10.10.350">
    <property type="match status" value="1"/>
</dbReference>
<evidence type="ECO:0000259" key="9">
    <source>
        <dbReference type="Pfam" id="PF19269"/>
    </source>
</evidence>
<dbReference type="InterPro" id="IPR049940">
    <property type="entry name" value="GluQ/Sye"/>
</dbReference>
<proteinExistence type="inferred from homology"/>
<organism evidence="10 11">
    <name type="scientific">Candidatus Staskawiczbacteria bacterium RIFCSPHIGHO2_02_FULL_33_16</name>
    <dbReference type="NCBI Taxonomy" id="1802204"/>
    <lineage>
        <taxon>Bacteria</taxon>
        <taxon>Candidatus Staskawicziibacteriota</taxon>
    </lineage>
</organism>
<dbReference type="InterPro" id="IPR004527">
    <property type="entry name" value="Glu-tRNA-ligase_bac/mito"/>
</dbReference>
<dbReference type="PRINTS" id="PR00987">
    <property type="entry name" value="TRNASYNTHGLU"/>
</dbReference>
<comment type="function">
    <text evidence="7">Catalyzes the attachment of glutamate to tRNA(Glu) in a two-step reaction: glutamate is first activated by ATP to form Glu-AMP and then transferred to the acceptor end of tRNA(Glu).</text>
</comment>
<feature type="domain" description="Glutamyl/glutaminyl-tRNA synthetase class Ib catalytic" evidence="8">
    <location>
        <begin position="11"/>
        <end position="325"/>
    </location>
</feature>
<dbReference type="InterPro" id="IPR045462">
    <property type="entry name" value="aa-tRNA-synth_I_cd-bd"/>
</dbReference>
<evidence type="ECO:0000256" key="6">
    <source>
        <dbReference type="ARBA" id="ARBA00023146"/>
    </source>
</evidence>
<evidence type="ECO:0000259" key="8">
    <source>
        <dbReference type="Pfam" id="PF00749"/>
    </source>
</evidence>
<dbReference type="NCBIfam" id="TIGR00464">
    <property type="entry name" value="gltX_bact"/>
    <property type="match status" value="1"/>
</dbReference>
<dbReference type="PANTHER" id="PTHR43311:SF2">
    <property type="entry name" value="GLUTAMATE--TRNA LIGASE, MITOCHONDRIAL-RELATED"/>
    <property type="match status" value="1"/>
</dbReference>
<dbReference type="PANTHER" id="PTHR43311">
    <property type="entry name" value="GLUTAMATE--TRNA LIGASE"/>
    <property type="match status" value="1"/>
</dbReference>
<evidence type="ECO:0000256" key="5">
    <source>
        <dbReference type="ARBA" id="ARBA00022917"/>
    </source>
</evidence>
<gene>
    <name evidence="7" type="primary">gltX</name>
    <name evidence="10" type="ORF">A3D34_00280</name>
</gene>
<dbReference type="InterPro" id="IPR033910">
    <property type="entry name" value="GluRS_core"/>
</dbReference>
<evidence type="ECO:0000256" key="3">
    <source>
        <dbReference type="ARBA" id="ARBA00022741"/>
    </source>
</evidence>
<feature type="short sequence motif" description="'KMSKS' region" evidence="7">
    <location>
        <begin position="257"/>
        <end position="261"/>
    </location>
</feature>
<keyword evidence="7" id="KW-0963">Cytoplasm</keyword>
<dbReference type="HAMAP" id="MF_00022">
    <property type="entry name" value="Glu_tRNA_synth_type1"/>
    <property type="match status" value="1"/>
</dbReference>